<name>A0A0F7FHK7_9CREN</name>
<gene>
    <name evidence="2" type="ORF">MA03_02240</name>
</gene>
<dbReference type="HOGENOM" id="CLU_1745643_0_0_2"/>
<dbReference type="RefSeq" id="WP_052883715.1">
    <property type="nucleotide sequence ID" value="NZ_CP009961.1"/>
</dbReference>
<feature type="transmembrane region" description="Helical" evidence="1">
    <location>
        <begin position="47"/>
        <end position="67"/>
    </location>
</feature>
<keyword evidence="1" id="KW-0472">Membrane</keyword>
<protein>
    <submittedName>
        <fullName evidence="2">Uncharacterized protein</fullName>
    </submittedName>
</protein>
<dbReference type="Proteomes" id="UP000067434">
    <property type="component" value="Chromosome"/>
</dbReference>
<evidence type="ECO:0000313" key="2">
    <source>
        <dbReference type="EMBL" id="AKG38328.1"/>
    </source>
</evidence>
<keyword evidence="1" id="KW-1133">Transmembrane helix</keyword>
<sequence length="149" mass="16385">MSGRFLRFLLGVAGALVGAFSALLWAGLALIFSPFIPFMGGRIEQNLPLLLLLIVLAAFIGGFSAALHDQPLSILIRLLGRVLNVYILQLAMGGSVTRLTLQGLNIEVDFSTFISIVAFFYVIPLTLVDSINYHLSSLEWEKKIHPSRR</sequence>
<keyword evidence="1" id="KW-0812">Transmembrane</keyword>
<proteinExistence type="predicted"/>
<dbReference type="AlphaFoldDB" id="A0A0F7FHK7"/>
<organism evidence="2 3">
    <name type="scientific">Infirmifilum uzonense</name>
    <dbReference type="NCBI Taxonomy" id="1550241"/>
    <lineage>
        <taxon>Archaea</taxon>
        <taxon>Thermoproteota</taxon>
        <taxon>Thermoprotei</taxon>
        <taxon>Thermofilales</taxon>
        <taxon>Thermofilaceae</taxon>
        <taxon>Infirmifilum</taxon>
    </lineage>
</organism>
<feature type="transmembrane region" description="Helical" evidence="1">
    <location>
        <begin position="12"/>
        <end position="35"/>
    </location>
</feature>
<dbReference type="KEGG" id="thf:MA03_02240"/>
<evidence type="ECO:0000256" key="1">
    <source>
        <dbReference type="SAM" id="Phobius"/>
    </source>
</evidence>
<keyword evidence="3" id="KW-1185">Reference proteome</keyword>
<dbReference type="PATRIC" id="fig|1550241.5.peg.459"/>
<dbReference type="GeneID" id="25401013"/>
<feature type="transmembrane region" description="Helical" evidence="1">
    <location>
        <begin position="112"/>
        <end position="135"/>
    </location>
</feature>
<reference evidence="2 3" key="1">
    <citation type="journal article" date="2015" name="Stand. Genomic Sci.">
        <title>Complete genome sequence of and proposal of Thermofilum uzonense sp. nov. a novel hyperthermophilic crenarchaeon and emended description of the genus Thermofilum.</title>
        <authorList>
            <person name="Toshchakov S.V."/>
            <person name="Korzhenkov A.A."/>
            <person name="Samarov N.I."/>
            <person name="Mazunin I.O."/>
            <person name="Mozhey O.I."/>
            <person name="Shmyr I.S."/>
            <person name="Derbikova K.S."/>
            <person name="Taranov E.A."/>
            <person name="Dominova I.N."/>
            <person name="Bonch-Osmolovskaya E.A."/>
            <person name="Patrushev M.V."/>
            <person name="Podosokorskaya O.A."/>
            <person name="Kublanov I.V."/>
        </authorList>
    </citation>
    <scope>NUCLEOTIDE SEQUENCE [LARGE SCALE GENOMIC DNA]</scope>
    <source>
        <strain evidence="2 3">1807-2</strain>
    </source>
</reference>
<accession>A0A0F7FHK7</accession>
<evidence type="ECO:0000313" key="3">
    <source>
        <dbReference type="Proteomes" id="UP000067434"/>
    </source>
</evidence>
<dbReference type="STRING" id="1550241.MA03_02240"/>
<dbReference type="EMBL" id="CP009961">
    <property type="protein sequence ID" value="AKG38328.1"/>
    <property type="molecule type" value="Genomic_DNA"/>
</dbReference>
<feature type="transmembrane region" description="Helical" evidence="1">
    <location>
        <begin position="74"/>
        <end position="92"/>
    </location>
</feature>